<feature type="transmembrane region" description="Helical" evidence="5">
    <location>
        <begin position="44"/>
        <end position="65"/>
    </location>
</feature>
<keyword evidence="3 5" id="KW-1133">Transmembrane helix</keyword>
<evidence type="ECO:0000256" key="3">
    <source>
        <dbReference type="ARBA" id="ARBA00022989"/>
    </source>
</evidence>
<dbReference type="RefSeq" id="WP_238166052.1">
    <property type="nucleotide sequence ID" value="NZ_SNWQ01000026.1"/>
</dbReference>
<evidence type="ECO:0000256" key="4">
    <source>
        <dbReference type="ARBA" id="ARBA00023136"/>
    </source>
</evidence>
<protein>
    <submittedName>
        <fullName evidence="7">Uncharacterized membrane protein YidH (DUF202 family)</fullName>
    </submittedName>
</protein>
<keyword evidence="8" id="KW-1185">Reference proteome</keyword>
<feature type="domain" description="DUF202" evidence="6">
    <location>
        <begin position="6"/>
        <end position="70"/>
    </location>
</feature>
<feature type="transmembrane region" description="Helical" evidence="5">
    <location>
        <begin position="86"/>
        <end position="103"/>
    </location>
</feature>
<dbReference type="InterPro" id="IPR003807">
    <property type="entry name" value="DUF202"/>
</dbReference>
<dbReference type="GO" id="GO:0012505">
    <property type="term" value="C:endomembrane system"/>
    <property type="evidence" value="ECO:0007669"/>
    <property type="project" value="UniProtKB-SubCell"/>
</dbReference>
<evidence type="ECO:0000256" key="1">
    <source>
        <dbReference type="ARBA" id="ARBA00004127"/>
    </source>
</evidence>
<evidence type="ECO:0000256" key="2">
    <source>
        <dbReference type="ARBA" id="ARBA00022692"/>
    </source>
</evidence>
<gene>
    <name evidence="7" type="ORF">EV643_1267</name>
</gene>
<comment type="caution">
    <text evidence="7">The sequence shown here is derived from an EMBL/GenBank/DDBJ whole genome shotgun (WGS) entry which is preliminary data.</text>
</comment>
<evidence type="ECO:0000256" key="5">
    <source>
        <dbReference type="SAM" id="Phobius"/>
    </source>
</evidence>
<reference evidence="7 8" key="1">
    <citation type="submission" date="2019-03" db="EMBL/GenBank/DDBJ databases">
        <title>Genomic Encyclopedia of Type Strains, Phase III (KMG-III): the genomes of soil and plant-associated and newly described type strains.</title>
        <authorList>
            <person name="Whitman W."/>
        </authorList>
    </citation>
    <scope>NUCLEOTIDE SEQUENCE [LARGE SCALE GENOMIC DNA]</scope>
    <source>
        <strain evidence="7 8">VKM Ac-2527</strain>
    </source>
</reference>
<evidence type="ECO:0000259" key="6">
    <source>
        <dbReference type="Pfam" id="PF02656"/>
    </source>
</evidence>
<dbReference type="Pfam" id="PF02656">
    <property type="entry name" value="DUF202"/>
    <property type="match status" value="1"/>
</dbReference>
<dbReference type="Proteomes" id="UP000295388">
    <property type="component" value="Unassembled WGS sequence"/>
</dbReference>
<keyword evidence="2 5" id="KW-0812">Transmembrane</keyword>
<evidence type="ECO:0000313" key="8">
    <source>
        <dbReference type="Proteomes" id="UP000295388"/>
    </source>
</evidence>
<name>A0A4V3C6R1_9ACTN</name>
<dbReference type="AlphaFoldDB" id="A0A4V3C6R1"/>
<evidence type="ECO:0000313" key="7">
    <source>
        <dbReference type="EMBL" id="TDO34648.1"/>
    </source>
</evidence>
<proteinExistence type="predicted"/>
<comment type="subcellular location">
    <subcellularLocation>
        <location evidence="1">Endomembrane system</location>
        <topology evidence="1">Multi-pass membrane protein</topology>
    </subcellularLocation>
</comment>
<dbReference type="EMBL" id="SNWQ01000026">
    <property type="protein sequence ID" value="TDO34648.1"/>
    <property type="molecule type" value="Genomic_DNA"/>
</dbReference>
<accession>A0A4V3C6R1</accession>
<organism evidence="7 8">
    <name type="scientific">Kribbella caucasensis</name>
    <dbReference type="NCBI Taxonomy" id="2512215"/>
    <lineage>
        <taxon>Bacteria</taxon>
        <taxon>Bacillati</taxon>
        <taxon>Actinomycetota</taxon>
        <taxon>Actinomycetes</taxon>
        <taxon>Propionibacteriales</taxon>
        <taxon>Kribbellaceae</taxon>
        <taxon>Kribbella</taxon>
    </lineage>
</organism>
<sequence>MTMTPDPGLQPERTMLAWRRTSLGLIANGILLLASGHGTSSVRFGLGIVVLVLALFGWAAVSAVFRRAARASQAPGALGHDRVLQAAAGVVLVVGVFDLYAVFTR</sequence>
<feature type="transmembrane region" description="Helical" evidence="5">
    <location>
        <begin position="21"/>
        <end position="38"/>
    </location>
</feature>
<keyword evidence="4 5" id="KW-0472">Membrane</keyword>